<accession>X1TC78</accession>
<evidence type="ECO:0000313" key="1">
    <source>
        <dbReference type="EMBL" id="GAI85195.1"/>
    </source>
</evidence>
<feature type="non-terminal residue" evidence="1">
    <location>
        <position position="251"/>
    </location>
</feature>
<evidence type="ECO:0008006" key="2">
    <source>
        <dbReference type="Google" id="ProtNLM"/>
    </source>
</evidence>
<reference evidence="1" key="1">
    <citation type="journal article" date="2014" name="Front. Microbiol.">
        <title>High frequency of phylogenetically diverse reductive dehalogenase-homologous genes in deep subseafloor sedimentary metagenomes.</title>
        <authorList>
            <person name="Kawai M."/>
            <person name="Futagami T."/>
            <person name="Toyoda A."/>
            <person name="Takaki Y."/>
            <person name="Nishi S."/>
            <person name="Hori S."/>
            <person name="Arai W."/>
            <person name="Tsubouchi T."/>
            <person name="Morono Y."/>
            <person name="Uchiyama I."/>
            <person name="Ito T."/>
            <person name="Fujiyama A."/>
            <person name="Inagaki F."/>
            <person name="Takami H."/>
        </authorList>
    </citation>
    <scope>NUCLEOTIDE SEQUENCE</scope>
    <source>
        <strain evidence="1">Expedition CK06-06</strain>
    </source>
</reference>
<organism evidence="1">
    <name type="scientific">marine sediment metagenome</name>
    <dbReference type="NCBI Taxonomy" id="412755"/>
    <lineage>
        <taxon>unclassified sequences</taxon>
        <taxon>metagenomes</taxon>
        <taxon>ecological metagenomes</taxon>
    </lineage>
</organism>
<gene>
    <name evidence="1" type="ORF">S12H4_21729</name>
</gene>
<sequence length="251" mass="27279">ACYTMAEVEDIPILWSKLEDADDVLCPQLGDGGEEVGNPSYAAAKFNNGVLSEADANYVKFPTGNNSIDIDFGTIEFWAKLKFAPDDADNHFFFSFLSGGGIRCYFSAIEDDFYAKLYVSSVAIISLLTSGETWEVDDLLHFGVTWSRFGVGIDGDKTLVIKINNVEKASSTITWLPDDVASEIFVGKGDIASPHSDAVIDNLKTFKGCKIDFSDKDTEDTIPASPLAPTLLECEGETNPTNVTDLTPELT</sequence>
<protein>
    <recommendedName>
        <fullName evidence="2">LamG-like jellyroll fold domain-containing protein</fullName>
    </recommendedName>
</protein>
<dbReference type="InterPro" id="IPR013320">
    <property type="entry name" value="ConA-like_dom_sf"/>
</dbReference>
<name>X1TC78_9ZZZZ</name>
<dbReference type="SUPFAM" id="SSF49899">
    <property type="entry name" value="Concanavalin A-like lectins/glucanases"/>
    <property type="match status" value="1"/>
</dbReference>
<dbReference type="EMBL" id="BARW01011219">
    <property type="protein sequence ID" value="GAI85195.1"/>
    <property type="molecule type" value="Genomic_DNA"/>
</dbReference>
<dbReference type="Gene3D" id="2.60.120.200">
    <property type="match status" value="1"/>
</dbReference>
<proteinExistence type="predicted"/>
<comment type="caution">
    <text evidence="1">The sequence shown here is derived from an EMBL/GenBank/DDBJ whole genome shotgun (WGS) entry which is preliminary data.</text>
</comment>
<feature type="non-terminal residue" evidence="1">
    <location>
        <position position="1"/>
    </location>
</feature>
<dbReference type="AlphaFoldDB" id="X1TC78"/>